<evidence type="ECO:0000313" key="2">
    <source>
        <dbReference type="EMBL" id="GAH41866.1"/>
    </source>
</evidence>
<evidence type="ECO:0008006" key="3">
    <source>
        <dbReference type="Google" id="ProtNLM"/>
    </source>
</evidence>
<feature type="transmembrane region" description="Helical" evidence="1">
    <location>
        <begin position="52"/>
        <end position="69"/>
    </location>
</feature>
<keyword evidence="1" id="KW-0812">Transmembrane</keyword>
<gene>
    <name evidence="2" type="ORF">S03H2_16588</name>
</gene>
<reference evidence="2" key="1">
    <citation type="journal article" date="2014" name="Front. Microbiol.">
        <title>High frequency of phylogenetically diverse reductive dehalogenase-homologous genes in deep subseafloor sedimentary metagenomes.</title>
        <authorList>
            <person name="Kawai M."/>
            <person name="Futagami T."/>
            <person name="Toyoda A."/>
            <person name="Takaki Y."/>
            <person name="Nishi S."/>
            <person name="Hori S."/>
            <person name="Arai W."/>
            <person name="Tsubouchi T."/>
            <person name="Morono Y."/>
            <person name="Uchiyama I."/>
            <person name="Ito T."/>
            <person name="Fujiyama A."/>
            <person name="Inagaki F."/>
            <person name="Takami H."/>
        </authorList>
    </citation>
    <scope>NUCLEOTIDE SEQUENCE</scope>
    <source>
        <strain evidence="2">Expedition CK06-06</strain>
    </source>
</reference>
<sequence>MGTFAIDTSQGVERFAGLYNDSLTPSYNAVISLIFGTLYIEILRKQKLMVPVIARIAFVLTLFVTVFILKITITKSGVLMFVVFLMMWIGLYKRKSYVIIPLIIIGGYYIYTISEPVQKRMTAEIEFVKEGTFSMEYARSMGSGRVGTWERVLTYYSQDFDLFQKLFGNARSFGAHNQYIVYLMRAGLVGLTVFLTILLRFYWQLIYLYRKYKQPDIYMTIVLLTIIAVCGLTQHSFDYTTLLWYLMIMLSLINVYTYKSSRQISS</sequence>
<keyword evidence="1" id="KW-1133">Transmembrane helix</keyword>
<dbReference type="AlphaFoldDB" id="X1F899"/>
<feature type="transmembrane region" description="Helical" evidence="1">
    <location>
        <begin position="179"/>
        <end position="203"/>
    </location>
</feature>
<accession>X1F899</accession>
<evidence type="ECO:0000256" key="1">
    <source>
        <dbReference type="SAM" id="Phobius"/>
    </source>
</evidence>
<comment type="caution">
    <text evidence="2">The sequence shown here is derived from an EMBL/GenBank/DDBJ whole genome shotgun (WGS) entry which is preliminary data.</text>
</comment>
<keyword evidence="1" id="KW-0472">Membrane</keyword>
<feature type="transmembrane region" description="Helical" evidence="1">
    <location>
        <begin position="242"/>
        <end position="258"/>
    </location>
</feature>
<dbReference type="EMBL" id="BARU01008484">
    <property type="protein sequence ID" value="GAH41866.1"/>
    <property type="molecule type" value="Genomic_DNA"/>
</dbReference>
<protein>
    <recommendedName>
        <fullName evidence="3">O-antigen ligase domain-containing protein</fullName>
    </recommendedName>
</protein>
<feature type="transmembrane region" description="Helical" evidence="1">
    <location>
        <begin position="75"/>
        <end position="92"/>
    </location>
</feature>
<feature type="transmembrane region" description="Helical" evidence="1">
    <location>
        <begin position="97"/>
        <end position="114"/>
    </location>
</feature>
<name>X1F899_9ZZZZ</name>
<organism evidence="2">
    <name type="scientific">marine sediment metagenome</name>
    <dbReference type="NCBI Taxonomy" id="412755"/>
    <lineage>
        <taxon>unclassified sequences</taxon>
        <taxon>metagenomes</taxon>
        <taxon>ecological metagenomes</taxon>
    </lineage>
</organism>
<feature type="transmembrane region" description="Helical" evidence="1">
    <location>
        <begin position="23"/>
        <end position="40"/>
    </location>
</feature>
<feature type="transmembrane region" description="Helical" evidence="1">
    <location>
        <begin position="215"/>
        <end position="236"/>
    </location>
</feature>
<proteinExistence type="predicted"/>